<evidence type="ECO:0000313" key="4">
    <source>
        <dbReference type="Proteomes" id="UP000677244"/>
    </source>
</evidence>
<dbReference type="Pfam" id="PF05163">
    <property type="entry name" value="DinB"/>
    <property type="match status" value="1"/>
</dbReference>
<dbReference type="RefSeq" id="WP_209140050.1">
    <property type="nucleotide sequence ID" value="NZ_JAGHKO010000004.1"/>
</dbReference>
<dbReference type="InterPro" id="IPR007837">
    <property type="entry name" value="DinB"/>
</dbReference>
<evidence type="ECO:0000256" key="1">
    <source>
        <dbReference type="ARBA" id="ARBA00008635"/>
    </source>
</evidence>
<keyword evidence="4" id="KW-1185">Reference proteome</keyword>
<dbReference type="Gene3D" id="1.20.120.450">
    <property type="entry name" value="dinb family like domain"/>
    <property type="match status" value="1"/>
</dbReference>
<keyword evidence="2" id="KW-0479">Metal-binding</keyword>
<organism evidence="3 4">
    <name type="scientific">Niastella soli</name>
    <dbReference type="NCBI Taxonomy" id="2821487"/>
    <lineage>
        <taxon>Bacteria</taxon>
        <taxon>Pseudomonadati</taxon>
        <taxon>Bacteroidota</taxon>
        <taxon>Chitinophagia</taxon>
        <taxon>Chitinophagales</taxon>
        <taxon>Chitinophagaceae</taxon>
        <taxon>Niastella</taxon>
    </lineage>
</organism>
<comment type="caution">
    <text evidence="3">The sequence shown here is derived from an EMBL/GenBank/DDBJ whole genome shotgun (WGS) entry which is preliminary data.</text>
</comment>
<gene>
    <name evidence="3" type="ORF">J7I42_17060</name>
</gene>
<accession>A0ABS3YVR4</accession>
<name>A0ABS3YVR4_9BACT</name>
<dbReference type="Proteomes" id="UP000677244">
    <property type="component" value="Unassembled WGS sequence"/>
</dbReference>
<evidence type="ECO:0008006" key="5">
    <source>
        <dbReference type="Google" id="ProtNLM"/>
    </source>
</evidence>
<evidence type="ECO:0000313" key="3">
    <source>
        <dbReference type="EMBL" id="MBO9201997.1"/>
    </source>
</evidence>
<protein>
    <recommendedName>
        <fullName evidence="5">Damage-inducible protein DinB</fullName>
    </recommendedName>
</protein>
<sequence>MNQTTIGKTYLAELESEVTATRKCLERIPIELFHYKPHEKSMELGYLAILVAEMPNWITTMIEQPEIDLAKGQFFHPASTDDLVKRFDENIQGARKALTNVSNEALQEPFSLKRNGQVLYTAPKLGQIISTINHLVHHRGQLTVYMRLNDIPVPSIYGPSADERTW</sequence>
<comment type="similarity">
    <text evidence="1">Belongs to the DinB family.</text>
</comment>
<reference evidence="3 4" key="1">
    <citation type="submission" date="2021-03" db="EMBL/GenBank/DDBJ databases">
        <title>Assistant Professor.</title>
        <authorList>
            <person name="Huq M.A."/>
        </authorList>
    </citation>
    <scope>NUCLEOTIDE SEQUENCE [LARGE SCALE GENOMIC DNA]</scope>
    <source>
        <strain evidence="3 4">MAH-29</strain>
    </source>
</reference>
<dbReference type="SUPFAM" id="SSF109854">
    <property type="entry name" value="DinB/YfiT-like putative metalloenzymes"/>
    <property type="match status" value="1"/>
</dbReference>
<evidence type="ECO:0000256" key="2">
    <source>
        <dbReference type="ARBA" id="ARBA00022723"/>
    </source>
</evidence>
<proteinExistence type="inferred from homology"/>
<dbReference type="InterPro" id="IPR034660">
    <property type="entry name" value="DinB/YfiT-like"/>
</dbReference>
<dbReference type="EMBL" id="JAGHKO010000004">
    <property type="protein sequence ID" value="MBO9201997.1"/>
    <property type="molecule type" value="Genomic_DNA"/>
</dbReference>